<dbReference type="InterPro" id="IPR011527">
    <property type="entry name" value="ABC1_TM_dom"/>
</dbReference>
<reference evidence="12 13" key="1">
    <citation type="submission" date="2018-01" db="EMBL/GenBank/DDBJ databases">
        <title>Co-occurrence of chitin degradation, pigmentation and bioactivity in marine Pseudoalteromonas.</title>
        <authorList>
            <person name="Paulsen S."/>
            <person name="Gram L."/>
            <person name="Machado H."/>
        </authorList>
    </citation>
    <scope>NUCLEOTIDE SEQUENCE [LARGE SCALE GENOMIC DNA]</scope>
    <source>
        <strain evidence="12 13">S3898</strain>
    </source>
</reference>
<keyword evidence="5" id="KW-0547">Nucleotide-binding</keyword>
<dbReference type="Gene3D" id="1.20.1560.10">
    <property type="entry name" value="ABC transporter type 1, transmembrane domain"/>
    <property type="match status" value="1"/>
</dbReference>
<dbReference type="PANTHER" id="PTHR24221">
    <property type="entry name" value="ATP-BINDING CASSETTE SUB-FAMILY B"/>
    <property type="match status" value="1"/>
</dbReference>
<dbReference type="Pfam" id="PF00664">
    <property type="entry name" value="ABC_membrane"/>
    <property type="match status" value="1"/>
</dbReference>
<dbReference type="InterPro" id="IPR027417">
    <property type="entry name" value="P-loop_NTPase"/>
</dbReference>
<feature type="transmembrane region" description="Helical" evidence="9">
    <location>
        <begin position="144"/>
        <end position="162"/>
    </location>
</feature>
<feature type="domain" description="ABC transmembrane type-1" evidence="11">
    <location>
        <begin position="24"/>
        <end position="311"/>
    </location>
</feature>
<dbReference type="PROSITE" id="PS00211">
    <property type="entry name" value="ABC_TRANSPORTER_1"/>
    <property type="match status" value="1"/>
</dbReference>
<keyword evidence="6 12" id="KW-0067">ATP-binding</keyword>
<keyword evidence="3" id="KW-1003">Cell membrane</keyword>
<dbReference type="InterPro" id="IPR039421">
    <property type="entry name" value="Type_1_exporter"/>
</dbReference>
<evidence type="ECO:0000256" key="2">
    <source>
        <dbReference type="ARBA" id="ARBA00022448"/>
    </source>
</evidence>
<evidence type="ECO:0000256" key="3">
    <source>
        <dbReference type="ARBA" id="ARBA00022475"/>
    </source>
</evidence>
<dbReference type="Proteomes" id="UP000291338">
    <property type="component" value="Unassembled WGS sequence"/>
</dbReference>
<keyword evidence="4 9" id="KW-0812">Transmembrane</keyword>
<dbReference type="PROSITE" id="PS50929">
    <property type="entry name" value="ABC_TM1F"/>
    <property type="match status" value="1"/>
</dbReference>
<evidence type="ECO:0000256" key="9">
    <source>
        <dbReference type="SAM" id="Phobius"/>
    </source>
</evidence>
<dbReference type="PROSITE" id="PS50893">
    <property type="entry name" value="ABC_TRANSPORTER_2"/>
    <property type="match status" value="1"/>
</dbReference>
<dbReference type="FunFam" id="3.40.50.300:FF:000221">
    <property type="entry name" value="Multidrug ABC transporter ATP-binding protein"/>
    <property type="match status" value="1"/>
</dbReference>
<protein>
    <submittedName>
        <fullName evidence="12">ABC transporter ATP-binding protein</fullName>
    </submittedName>
</protein>
<evidence type="ECO:0000256" key="8">
    <source>
        <dbReference type="ARBA" id="ARBA00023136"/>
    </source>
</evidence>
<dbReference type="SUPFAM" id="SSF90123">
    <property type="entry name" value="ABC transporter transmembrane region"/>
    <property type="match status" value="1"/>
</dbReference>
<feature type="transmembrane region" description="Helical" evidence="9">
    <location>
        <begin position="69"/>
        <end position="90"/>
    </location>
</feature>
<dbReference type="EMBL" id="PPSX01000061">
    <property type="protein sequence ID" value="RZQ52350.1"/>
    <property type="molecule type" value="Genomic_DNA"/>
</dbReference>
<feature type="transmembrane region" description="Helical" evidence="9">
    <location>
        <begin position="168"/>
        <end position="186"/>
    </location>
</feature>
<evidence type="ECO:0000259" key="11">
    <source>
        <dbReference type="PROSITE" id="PS50929"/>
    </source>
</evidence>
<feature type="transmembrane region" description="Helical" evidence="9">
    <location>
        <begin position="248"/>
        <end position="274"/>
    </location>
</feature>
<dbReference type="AlphaFoldDB" id="A0A4Q7IKE7"/>
<name>A0A4Q7IKE7_9GAMM</name>
<evidence type="ECO:0000256" key="1">
    <source>
        <dbReference type="ARBA" id="ARBA00004651"/>
    </source>
</evidence>
<keyword evidence="8 9" id="KW-0472">Membrane</keyword>
<dbReference type="SUPFAM" id="SSF52540">
    <property type="entry name" value="P-loop containing nucleoside triphosphate hydrolases"/>
    <property type="match status" value="1"/>
</dbReference>
<evidence type="ECO:0000256" key="4">
    <source>
        <dbReference type="ARBA" id="ARBA00022692"/>
    </source>
</evidence>
<feature type="domain" description="ABC transporter" evidence="10">
    <location>
        <begin position="342"/>
        <end position="575"/>
    </location>
</feature>
<dbReference type="GO" id="GO:0016887">
    <property type="term" value="F:ATP hydrolysis activity"/>
    <property type="evidence" value="ECO:0007669"/>
    <property type="project" value="InterPro"/>
</dbReference>
<sequence>MNNKALLSMLRVINHAELGKKTFLVGMTCRVIERVLEILPILFCFYWVNQAVLNPVSSTDSWLISAQDYFLVLLVIFLVQLIFSYFGQLFSFSGSYRIMQSYRVKLLNKLRLLPLSNLTKAHSGNYLRLFQEDIKRVEGIFSHVAPDLISALVAPLLILIAFTYFAPWYGGGVLLAIPIAMFGMYWTRRKFQQVIKDKHLAYQKSANLVSDYLEALKTLRLFAKTAQWLDKIYAHLEMTKQQSMRLELWGAGPVVIYKLLLELALVFCILGVAIQFDDQQGLVTGTLCLFLLFKLLGPLQETGEYLTMLRLGLESEKKLDEVMNMVQLTEPKAPKMPSGFEIEFDKVTLKLNGKVLVNELSIWVEQGAHIAVVGASGSGKTTLLNLIARFADPNFGKVKIGGLTLPEIGTNNIHDLVTMVFQDFQLIDASIVDNILLGNHNATIEQVQGVCKMAHCLEFIEKLPKGFDTRVGARGTLLSGGQRQRIALARALLKDSPILLLDEFNSALDAESQQLLNDICKKNFANKTLITVAHRLDSVVDADLILVMEKGQLKESGKHVALLEKQGLYHALWQSQYH</sequence>
<dbReference type="GO" id="GO:0034040">
    <property type="term" value="F:ATPase-coupled lipid transmembrane transporter activity"/>
    <property type="evidence" value="ECO:0007669"/>
    <property type="project" value="TreeGrafter"/>
</dbReference>
<evidence type="ECO:0000256" key="6">
    <source>
        <dbReference type="ARBA" id="ARBA00022840"/>
    </source>
</evidence>
<dbReference type="RefSeq" id="WP_130256358.1">
    <property type="nucleotide sequence ID" value="NZ_PPSX01000061.1"/>
</dbReference>
<dbReference type="Gene3D" id="3.40.50.300">
    <property type="entry name" value="P-loop containing nucleotide triphosphate hydrolases"/>
    <property type="match status" value="1"/>
</dbReference>
<dbReference type="GO" id="GO:0140359">
    <property type="term" value="F:ABC-type transporter activity"/>
    <property type="evidence" value="ECO:0007669"/>
    <property type="project" value="InterPro"/>
</dbReference>
<evidence type="ECO:0000256" key="7">
    <source>
        <dbReference type="ARBA" id="ARBA00022989"/>
    </source>
</evidence>
<evidence type="ECO:0000313" key="13">
    <source>
        <dbReference type="Proteomes" id="UP000291338"/>
    </source>
</evidence>
<accession>A0A4Q7IKE7</accession>
<evidence type="ECO:0000259" key="10">
    <source>
        <dbReference type="PROSITE" id="PS50893"/>
    </source>
</evidence>
<evidence type="ECO:0000313" key="12">
    <source>
        <dbReference type="EMBL" id="RZQ52350.1"/>
    </source>
</evidence>
<organism evidence="12 13">
    <name type="scientific">Pseudoalteromonas phenolica</name>
    <dbReference type="NCBI Taxonomy" id="161398"/>
    <lineage>
        <taxon>Bacteria</taxon>
        <taxon>Pseudomonadati</taxon>
        <taxon>Pseudomonadota</taxon>
        <taxon>Gammaproteobacteria</taxon>
        <taxon>Alteromonadales</taxon>
        <taxon>Pseudoalteromonadaceae</taxon>
        <taxon>Pseudoalteromonas</taxon>
    </lineage>
</organism>
<dbReference type="InterPro" id="IPR003593">
    <property type="entry name" value="AAA+_ATPase"/>
</dbReference>
<dbReference type="InterPro" id="IPR036640">
    <property type="entry name" value="ABC1_TM_sf"/>
</dbReference>
<dbReference type="Pfam" id="PF00005">
    <property type="entry name" value="ABC_tran"/>
    <property type="match status" value="1"/>
</dbReference>
<keyword evidence="7 9" id="KW-1133">Transmembrane helix</keyword>
<proteinExistence type="predicted"/>
<feature type="transmembrane region" description="Helical" evidence="9">
    <location>
        <begin position="31"/>
        <end position="49"/>
    </location>
</feature>
<dbReference type="InterPro" id="IPR017871">
    <property type="entry name" value="ABC_transporter-like_CS"/>
</dbReference>
<dbReference type="GO" id="GO:0005524">
    <property type="term" value="F:ATP binding"/>
    <property type="evidence" value="ECO:0007669"/>
    <property type="project" value="UniProtKB-KW"/>
</dbReference>
<evidence type="ECO:0000256" key="5">
    <source>
        <dbReference type="ARBA" id="ARBA00022741"/>
    </source>
</evidence>
<dbReference type="GO" id="GO:0005886">
    <property type="term" value="C:plasma membrane"/>
    <property type="evidence" value="ECO:0007669"/>
    <property type="project" value="UniProtKB-SubCell"/>
</dbReference>
<dbReference type="InterPro" id="IPR003439">
    <property type="entry name" value="ABC_transporter-like_ATP-bd"/>
</dbReference>
<comment type="caution">
    <text evidence="12">The sequence shown here is derived from an EMBL/GenBank/DDBJ whole genome shotgun (WGS) entry which is preliminary data.</text>
</comment>
<keyword evidence="2" id="KW-0813">Transport</keyword>
<comment type="subcellular location">
    <subcellularLocation>
        <location evidence="1">Cell membrane</location>
        <topology evidence="1">Multi-pass membrane protein</topology>
    </subcellularLocation>
</comment>
<gene>
    <name evidence="12" type="ORF">C1E23_15035</name>
</gene>
<dbReference type="SMART" id="SM00382">
    <property type="entry name" value="AAA"/>
    <property type="match status" value="1"/>
</dbReference>
<dbReference type="PANTHER" id="PTHR24221:SF261">
    <property type="entry name" value="GLUTATHIONE_L-CYSTEINE TRANSPORT SYSTEM ATP-BINDING_PERMEASE PROTEIN CYDD"/>
    <property type="match status" value="1"/>
</dbReference>